<dbReference type="AlphaFoldDB" id="A0A9W6PL17"/>
<name>A0A9W6PL17_9ACTN</name>
<dbReference type="InterPro" id="IPR027417">
    <property type="entry name" value="P-loop_NTPase"/>
</dbReference>
<proteinExistence type="predicted"/>
<gene>
    <name evidence="1" type="ORF">Kpho01_48180</name>
</gene>
<accession>A0A9W6PL17</accession>
<sequence length="446" mass="47919">MTHHTSDPRRPAAAYEPAIKAISELEPGQVRTMTLATGTGKTLALAAAVHAFLLRHPGARVLVVTHPLTVTQHAEALAGRGVPVTAIRDQGEMRAWLFHSTDAGAPAVVVARNLIGSIAQAHLRDTGFALAILEDAAHYLPAVTDLITSGDTAVVVTGHPAELQKSAQALRHSGVRAIQTPTFHGSLLPPADLRMEVVHYRVSPLERALINDAAAFYAQWSRAAGAALLRTAAESRAAFSTALLGPRLERLAAAGAHGSRSGRFHGSGGFPEHSRQDSLFDVEAVVAAIPDEAVDDFLDRIDDLGPDDKLLTLLKLISEDTENNQRILLFVRSSATAEYVRQFLAENIVGAIIMRGSSLRRDDPDQLSIFSSREFFIVADGDLPYLGSVSTSYRKIWFDLPSSTPHGLQRKRFSESEAGSSYLLWPDPPLAATGDALERLGIQPVG</sequence>
<organism evidence="1 2">
    <name type="scientific">Kitasatospora phosalacinea</name>
    <dbReference type="NCBI Taxonomy" id="2065"/>
    <lineage>
        <taxon>Bacteria</taxon>
        <taxon>Bacillati</taxon>
        <taxon>Actinomycetota</taxon>
        <taxon>Actinomycetes</taxon>
        <taxon>Kitasatosporales</taxon>
        <taxon>Streptomycetaceae</taxon>
        <taxon>Kitasatospora</taxon>
    </lineage>
</organism>
<protein>
    <submittedName>
        <fullName evidence="1">Uncharacterized protein</fullName>
    </submittedName>
</protein>
<dbReference type="Proteomes" id="UP001165143">
    <property type="component" value="Unassembled WGS sequence"/>
</dbReference>
<comment type="caution">
    <text evidence="1">The sequence shown here is derived from an EMBL/GenBank/DDBJ whole genome shotgun (WGS) entry which is preliminary data.</text>
</comment>
<dbReference type="SUPFAM" id="SSF52540">
    <property type="entry name" value="P-loop containing nucleoside triphosphate hydrolases"/>
    <property type="match status" value="1"/>
</dbReference>
<reference evidence="1" key="1">
    <citation type="submission" date="2023-02" db="EMBL/GenBank/DDBJ databases">
        <title>Kitasatospora phosalacinea NBRC 14362.</title>
        <authorList>
            <person name="Ichikawa N."/>
            <person name="Sato H."/>
            <person name="Tonouchi N."/>
        </authorList>
    </citation>
    <scope>NUCLEOTIDE SEQUENCE</scope>
    <source>
        <strain evidence="1">NBRC 14362</strain>
    </source>
</reference>
<dbReference type="EMBL" id="BSRX01000031">
    <property type="protein sequence ID" value="GLW56807.1"/>
    <property type="molecule type" value="Genomic_DNA"/>
</dbReference>
<dbReference type="RefSeq" id="WP_033252109.1">
    <property type="nucleotide sequence ID" value="NZ_BSRX01000031.1"/>
</dbReference>
<evidence type="ECO:0000313" key="1">
    <source>
        <dbReference type="EMBL" id="GLW56807.1"/>
    </source>
</evidence>
<evidence type="ECO:0000313" key="2">
    <source>
        <dbReference type="Proteomes" id="UP001165143"/>
    </source>
</evidence>